<evidence type="ECO:0000313" key="2">
    <source>
        <dbReference type="EMBL" id="EMF09497.1"/>
    </source>
</evidence>
<organism evidence="2 3">
    <name type="scientific">Sphaerulina musiva (strain SO2202)</name>
    <name type="common">Poplar stem canker fungus</name>
    <name type="synonym">Septoria musiva</name>
    <dbReference type="NCBI Taxonomy" id="692275"/>
    <lineage>
        <taxon>Eukaryota</taxon>
        <taxon>Fungi</taxon>
        <taxon>Dikarya</taxon>
        <taxon>Ascomycota</taxon>
        <taxon>Pezizomycotina</taxon>
        <taxon>Dothideomycetes</taxon>
        <taxon>Dothideomycetidae</taxon>
        <taxon>Mycosphaerellales</taxon>
        <taxon>Mycosphaerellaceae</taxon>
        <taxon>Sphaerulina</taxon>
    </lineage>
</organism>
<accession>N1QER9</accession>
<sequence>MPYNYTTHFPTRTTPQATGSALAEKKQVLGISKFVKAFSSDEIQPSPSWTHQNDLAATAASTGAQQPSSETATQSSENVESKNGDTEEDAPSSKQGRSHQNVKGKCHRIAKRVVRWCILPRARSTEKDQAASGEDTKLLVGSSTRLAMEAWEREREKQREWV</sequence>
<evidence type="ECO:0000256" key="1">
    <source>
        <dbReference type="SAM" id="MobiDB-lite"/>
    </source>
</evidence>
<proteinExistence type="predicted"/>
<name>N1QER9_SPHMS</name>
<feature type="compositionally biased region" description="Polar residues" evidence="1">
    <location>
        <begin position="1"/>
        <end position="19"/>
    </location>
</feature>
<dbReference type="EMBL" id="KB456269">
    <property type="protein sequence ID" value="EMF09497.1"/>
    <property type="molecule type" value="Genomic_DNA"/>
</dbReference>
<gene>
    <name evidence="2" type="ORF">SEPMUDRAFT_120348</name>
</gene>
<feature type="region of interest" description="Disordered" evidence="1">
    <location>
        <begin position="41"/>
        <end position="106"/>
    </location>
</feature>
<dbReference type="RefSeq" id="XP_016757618.1">
    <property type="nucleotide sequence ID" value="XM_016901596.1"/>
</dbReference>
<dbReference type="AlphaFoldDB" id="N1QER9"/>
<dbReference type="Proteomes" id="UP000016931">
    <property type="component" value="Unassembled WGS sequence"/>
</dbReference>
<feature type="compositionally biased region" description="Polar residues" evidence="1">
    <location>
        <begin position="41"/>
        <end position="78"/>
    </location>
</feature>
<reference evidence="2 3" key="1">
    <citation type="journal article" date="2012" name="PLoS Pathog.">
        <title>Diverse lifestyles and strategies of plant pathogenesis encoded in the genomes of eighteen Dothideomycetes fungi.</title>
        <authorList>
            <person name="Ohm R.A."/>
            <person name="Feau N."/>
            <person name="Henrissat B."/>
            <person name="Schoch C.L."/>
            <person name="Horwitz B.A."/>
            <person name="Barry K.W."/>
            <person name="Condon B.J."/>
            <person name="Copeland A.C."/>
            <person name="Dhillon B."/>
            <person name="Glaser F."/>
            <person name="Hesse C.N."/>
            <person name="Kosti I."/>
            <person name="LaButti K."/>
            <person name="Lindquist E.A."/>
            <person name="Lucas S."/>
            <person name="Salamov A.A."/>
            <person name="Bradshaw R.E."/>
            <person name="Ciuffetti L."/>
            <person name="Hamelin R.C."/>
            <person name="Kema G.H.J."/>
            <person name="Lawrence C."/>
            <person name="Scott J.A."/>
            <person name="Spatafora J.W."/>
            <person name="Turgeon B.G."/>
            <person name="de Wit P.J.G.M."/>
            <person name="Zhong S."/>
            <person name="Goodwin S.B."/>
            <person name="Grigoriev I.V."/>
        </authorList>
    </citation>
    <scope>NUCLEOTIDE SEQUENCE [LARGE SCALE GENOMIC DNA]</scope>
    <source>
        <strain evidence="2 3">SO2202</strain>
    </source>
</reference>
<feature type="region of interest" description="Disordered" evidence="1">
    <location>
        <begin position="1"/>
        <end position="21"/>
    </location>
</feature>
<dbReference type="GeneID" id="27898733"/>
<keyword evidence="3" id="KW-1185">Reference proteome</keyword>
<feature type="compositionally biased region" description="Basic residues" evidence="1">
    <location>
        <begin position="96"/>
        <end position="106"/>
    </location>
</feature>
<dbReference type="HOGENOM" id="CLU_1636461_0_0_1"/>
<protein>
    <submittedName>
        <fullName evidence="2">Uncharacterized protein</fullName>
    </submittedName>
</protein>
<evidence type="ECO:0000313" key="3">
    <source>
        <dbReference type="Proteomes" id="UP000016931"/>
    </source>
</evidence>